<proteinExistence type="predicted"/>
<comment type="caution">
    <text evidence="1">The sequence shown here is derived from an EMBL/GenBank/DDBJ whole genome shotgun (WGS) entry which is preliminary data.</text>
</comment>
<dbReference type="GeneID" id="87824450"/>
<dbReference type="AlphaFoldDB" id="A0AAN6TX56"/>
<accession>A0AAN6TX56</accession>
<protein>
    <submittedName>
        <fullName evidence="1">Uncharacterized protein</fullName>
    </submittedName>
</protein>
<sequence length="142" mass="15281">MLREMSARSGRDGLGIAAVVARSSGGLAAGREDKSGASEESTGERIECGYVPVCTNHGFLIVLFIADFQVPVASHAGRVLTGWLDDQAVQAMENSASVRWVGSNRQTVSSSVWPPPLFCSQVYTCIVPFDRVPVTWWCECAT</sequence>
<keyword evidence="2" id="KW-1185">Reference proteome</keyword>
<name>A0AAN6TX56_9PEZI</name>
<gene>
    <name evidence="1" type="ORF">N657DRAFT_501243</name>
</gene>
<dbReference type="EMBL" id="MU853231">
    <property type="protein sequence ID" value="KAK4122367.1"/>
    <property type="molecule type" value="Genomic_DNA"/>
</dbReference>
<organism evidence="1 2">
    <name type="scientific">Parathielavia appendiculata</name>
    <dbReference type="NCBI Taxonomy" id="2587402"/>
    <lineage>
        <taxon>Eukaryota</taxon>
        <taxon>Fungi</taxon>
        <taxon>Dikarya</taxon>
        <taxon>Ascomycota</taxon>
        <taxon>Pezizomycotina</taxon>
        <taxon>Sordariomycetes</taxon>
        <taxon>Sordariomycetidae</taxon>
        <taxon>Sordariales</taxon>
        <taxon>Chaetomiaceae</taxon>
        <taxon>Parathielavia</taxon>
    </lineage>
</organism>
<reference evidence="1" key="1">
    <citation type="journal article" date="2023" name="Mol. Phylogenet. Evol.">
        <title>Genome-scale phylogeny and comparative genomics of the fungal order Sordariales.</title>
        <authorList>
            <person name="Hensen N."/>
            <person name="Bonometti L."/>
            <person name="Westerberg I."/>
            <person name="Brannstrom I.O."/>
            <person name="Guillou S."/>
            <person name="Cros-Aarteil S."/>
            <person name="Calhoun S."/>
            <person name="Haridas S."/>
            <person name="Kuo A."/>
            <person name="Mondo S."/>
            <person name="Pangilinan J."/>
            <person name="Riley R."/>
            <person name="LaButti K."/>
            <person name="Andreopoulos B."/>
            <person name="Lipzen A."/>
            <person name="Chen C."/>
            <person name="Yan M."/>
            <person name="Daum C."/>
            <person name="Ng V."/>
            <person name="Clum A."/>
            <person name="Steindorff A."/>
            <person name="Ohm R.A."/>
            <person name="Martin F."/>
            <person name="Silar P."/>
            <person name="Natvig D.O."/>
            <person name="Lalanne C."/>
            <person name="Gautier V."/>
            <person name="Ament-Velasquez S.L."/>
            <person name="Kruys A."/>
            <person name="Hutchinson M.I."/>
            <person name="Powell A.J."/>
            <person name="Barry K."/>
            <person name="Miller A.N."/>
            <person name="Grigoriev I.V."/>
            <person name="Debuchy R."/>
            <person name="Gladieux P."/>
            <person name="Hiltunen Thoren M."/>
            <person name="Johannesson H."/>
        </authorList>
    </citation>
    <scope>NUCLEOTIDE SEQUENCE</scope>
    <source>
        <strain evidence="1">CBS 731.68</strain>
    </source>
</reference>
<evidence type="ECO:0000313" key="2">
    <source>
        <dbReference type="Proteomes" id="UP001302602"/>
    </source>
</evidence>
<evidence type="ECO:0000313" key="1">
    <source>
        <dbReference type="EMBL" id="KAK4122367.1"/>
    </source>
</evidence>
<reference evidence="1" key="2">
    <citation type="submission" date="2023-05" db="EMBL/GenBank/DDBJ databases">
        <authorList>
            <consortium name="Lawrence Berkeley National Laboratory"/>
            <person name="Steindorff A."/>
            <person name="Hensen N."/>
            <person name="Bonometti L."/>
            <person name="Westerberg I."/>
            <person name="Brannstrom I.O."/>
            <person name="Guillou S."/>
            <person name="Cros-Aarteil S."/>
            <person name="Calhoun S."/>
            <person name="Haridas S."/>
            <person name="Kuo A."/>
            <person name="Mondo S."/>
            <person name="Pangilinan J."/>
            <person name="Riley R."/>
            <person name="Labutti K."/>
            <person name="Andreopoulos B."/>
            <person name="Lipzen A."/>
            <person name="Chen C."/>
            <person name="Yanf M."/>
            <person name="Daum C."/>
            <person name="Ng V."/>
            <person name="Clum A."/>
            <person name="Ohm R."/>
            <person name="Martin F."/>
            <person name="Silar P."/>
            <person name="Natvig D."/>
            <person name="Lalanne C."/>
            <person name="Gautier V."/>
            <person name="Ament-Velasquez S.L."/>
            <person name="Kruys A."/>
            <person name="Hutchinson M.I."/>
            <person name="Powell A.J."/>
            <person name="Barry K."/>
            <person name="Miller A.N."/>
            <person name="Grigoriev I.V."/>
            <person name="Debuchy R."/>
            <person name="Gladieux P."/>
            <person name="Thoren M.H."/>
            <person name="Johannesson H."/>
        </authorList>
    </citation>
    <scope>NUCLEOTIDE SEQUENCE</scope>
    <source>
        <strain evidence="1">CBS 731.68</strain>
    </source>
</reference>
<dbReference type="Proteomes" id="UP001302602">
    <property type="component" value="Unassembled WGS sequence"/>
</dbReference>
<dbReference type="RefSeq" id="XP_062646138.1">
    <property type="nucleotide sequence ID" value="XM_062787680.1"/>
</dbReference>